<dbReference type="EMBL" id="FZOQ01000006">
    <property type="protein sequence ID" value="SNS41652.1"/>
    <property type="molecule type" value="Genomic_DNA"/>
</dbReference>
<proteinExistence type="predicted"/>
<name>A0A239ECN1_9BACT</name>
<keyword evidence="1" id="KW-0472">Membrane</keyword>
<dbReference type="AlphaFoldDB" id="A0A239ECN1"/>
<protein>
    <submittedName>
        <fullName evidence="2">Uncharacterized protein</fullName>
    </submittedName>
</protein>
<accession>A0A239ECN1</accession>
<reference evidence="3" key="1">
    <citation type="submission" date="2017-06" db="EMBL/GenBank/DDBJ databases">
        <authorList>
            <person name="Varghese N."/>
            <person name="Submissions S."/>
        </authorList>
    </citation>
    <scope>NUCLEOTIDE SEQUENCE [LARGE SCALE GENOMIC DNA]</scope>
    <source>
        <strain evidence="3">NKM1</strain>
    </source>
</reference>
<dbReference type="Proteomes" id="UP000198432">
    <property type="component" value="Unassembled WGS sequence"/>
</dbReference>
<keyword evidence="1" id="KW-0812">Transmembrane</keyword>
<gene>
    <name evidence="2" type="ORF">SAMN06296052_10677</name>
</gene>
<evidence type="ECO:0000313" key="2">
    <source>
        <dbReference type="EMBL" id="SNS41652.1"/>
    </source>
</evidence>
<keyword evidence="1" id="KW-1133">Transmembrane helix</keyword>
<sequence>MQAAEKVTPLFLLKLSLLFVLLLIGFMYKPQEIMHIDRSIPLLVAPPTTPVDKPMDQYKNVHELYFKIAQGEASRSRPI</sequence>
<feature type="transmembrane region" description="Helical" evidence="1">
    <location>
        <begin position="6"/>
        <end position="28"/>
    </location>
</feature>
<keyword evidence="3" id="KW-1185">Reference proteome</keyword>
<evidence type="ECO:0000256" key="1">
    <source>
        <dbReference type="SAM" id="Phobius"/>
    </source>
</evidence>
<evidence type="ECO:0000313" key="3">
    <source>
        <dbReference type="Proteomes" id="UP000198432"/>
    </source>
</evidence>
<organism evidence="2 3">
    <name type="scientific">Pontibacter ummariensis</name>
    <dbReference type="NCBI Taxonomy" id="1610492"/>
    <lineage>
        <taxon>Bacteria</taxon>
        <taxon>Pseudomonadati</taxon>
        <taxon>Bacteroidota</taxon>
        <taxon>Cytophagia</taxon>
        <taxon>Cytophagales</taxon>
        <taxon>Hymenobacteraceae</taxon>
        <taxon>Pontibacter</taxon>
    </lineage>
</organism>